<feature type="binding site" evidence="6">
    <location>
        <position position="19"/>
    </location>
    <ligand>
        <name>FAD</name>
        <dbReference type="ChEBI" id="CHEBI:57692"/>
    </ligand>
</feature>
<evidence type="ECO:0000313" key="8">
    <source>
        <dbReference type="EMBL" id="GGH84266.1"/>
    </source>
</evidence>
<protein>
    <recommendedName>
        <fullName evidence="6">Ferredoxin--NADP reductase</fullName>
        <shortName evidence="6">FNR</shortName>
        <shortName evidence="6">Fd-NADP(+) reductase</shortName>
        <ecNumber evidence="6">1.18.1.2</ecNumber>
    </recommendedName>
</protein>
<comment type="subunit">
    <text evidence="1 6">Homodimer.</text>
</comment>
<dbReference type="AlphaFoldDB" id="A0A8J2ZWX9"/>
<dbReference type="RefSeq" id="WP_188497900.1">
    <property type="nucleotide sequence ID" value="NZ_BMFV01000021.1"/>
</dbReference>
<accession>A0A8J2ZWX9</accession>
<comment type="cofactor">
    <cofactor evidence="6">
        <name>FAD</name>
        <dbReference type="ChEBI" id="CHEBI:57692"/>
    </cofactor>
    <text evidence="6">Binds 1 FAD per subunit.</text>
</comment>
<keyword evidence="9" id="KW-1185">Reference proteome</keyword>
<evidence type="ECO:0000256" key="3">
    <source>
        <dbReference type="ARBA" id="ARBA00022827"/>
    </source>
</evidence>
<feature type="binding site" evidence="6">
    <location>
        <position position="51"/>
    </location>
    <ligand>
        <name>FAD</name>
        <dbReference type="ChEBI" id="CHEBI:57692"/>
    </ligand>
</feature>
<keyword evidence="5 6" id="KW-0560">Oxidoreductase</keyword>
<proteinExistence type="inferred from homology"/>
<dbReference type="EMBL" id="BMFV01000021">
    <property type="protein sequence ID" value="GGH84266.1"/>
    <property type="molecule type" value="Genomic_DNA"/>
</dbReference>
<dbReference type="InterPro" id="IPR022890">
    <property type="entry name" value="Fd--NADP_Rdtase_type_2"/>
</dbReference>
<evidence type="ECO:0000256" key="4">
    <source>
        <dbReference type="ARBA" id="ARBA00022857"/>
    </source>
</evidence>
<gene>
    <name evidence="8" type="primary">ycgT</name>
    <name evidence="8" type="ORF">GCM10007096_26940</name>
</gene>
<feature type="domain" description="FAD/NAD(P)-binding" evidence="7">
    <location>
        <begin position="9"/>
        <end position="295"/>
    </location>
</feature>
<keyword evidence="4 6" id="KW-0521">NADP</keyword>
<dbReference type="Pfam" id="PF07992">
    <property type="entry name" value="Pyr_redox_2"/>
    <property type="match status" value="1"/>
</dbReference>
<dbReference type="InterPro" id="IPR050097">
    <property type="entry name" value="Ferredoxin-NADP_redctase_2"/>
</dbReference>
<comment type="catalytic activity">
    <reaction evidence="6">
        <text>2 reduced [2Fe-2S]-[ferredoxin] + NADP(+) + H(+) = 2 oxidized [2Fe-2S]-[ferredoxin] + NADPH</text>
        <dbReference type="Rhea" id="RHEA:20125"/>
        <dbReference type="Rhea" id="RHEA-COMP:10000"/>
        <dbReference type="Rhea" id="RHEA-COMP:10001"/>
        <dbReference type="ChEBI" id="CHEBI:15378"/>
        <dbReference type="ChEBI" id="CHEBI:33737"/>
        <dbReference type="ChEBI" id="CHEBI:33738"/>
        <dbReference type="ChEBI" id="CHEBI:57783"/>
        <dbReference type="ChEBI" id="CHEBI:58349"/>
        <dbReference type="EC" id="1.18.1.2"/>
    </reaction>
</comment>
<dbReference type="HAMAP" id="MF_01685">
    <property type="entry name" value="FENR2"/>
    <property type="match status" value="1"/>
</dbReference>
<dbReference type="PANTHER" id="PTHR48105">
    <property type="entry name" value="THIOREDOXIN REDUCTASE 1-RELATED-RELATED"/>
    <property type="match status" value="1"/>
</dbReference>
<dbReference type="GO" id="GO:0050661">
    <property type="term" value="F:NADP binding"/>
    <property type="evidence" value="ECO:0007669"/>
    <property type="project" value="UniProtKB-UniRule"/>
</dbReference>
<dbReference type="EC" id="1.18.1.2" evidence="6"/>
<keyword evidence="3 6" id="KW-0274">FAD</keyword>
<sequence length="337" mass="37068">MTVENHEIYDVTIIGGGPTGLYAAFYSRMRGLKTKLIESQSELGGQVSSFYPEKAIYDIGALPKVTGEDLVKQLIAQASQEKPEIVMNQCVESVERQDDGTFVVTTEKGAVHYSRTIIITAGRGTIQMVPPQVDQLERFHDKSLHYTINHMDKFSGKNVMVYSNQRVGLDWALALEQIADEVYIVNENPKFLHVSEEDIADLKASHVKVLLSHQVSEFSGNADGVLKAVSLTNRINQEKVEIPVDHVLVYNGVKLIAAPLEKWGVTLEKNKIPVDGTMKTNVDGLFAAGDSVQYPGKTNLVASGFTEAISAVNSATLYLNEKAPAQVFSTVLYRAHD</sequence>
<feature type="binding site" evidence="6">
    <location>
        <position position="91"/>
    </location>
    <ligand>
        <name>FAD</name>
        <dbReference type="ChEBI" id="CHEBI:57692"/>
    </ligand>
</feature>
<dbReference type="InterPro" id="IPR036188">
    <property type="entry name" value="FAD/NAD-bd_sf"/>
</dbReference>
<reference evidence="8" key="2">
    <citation type="submission" date="2020-09" db="EMBL/GenBank/DDBJ databases">
        <authorList>
            <person name="Sun Q."/>
            <person name="Zhou Y."/>
        </authorList>
    </citation>
    <scope>NUCLEOTIDE SEQUENCE</scope>
    <source>
        <strain evidence="8">CGMCC 1.12777</strain>
    </source>
</reference>
<organism evidence="8 9">
    <name type="scientific">Pullulanibacillus pueri</name>
    <dbReference type="NCBI Taxonomy" id="1437324"/>
    <lineage>
        <taxon>Bacteria</taxon>
        <taxon>Bacillati</taxon>
        <taxon>Bacillota</taxon>
        <taxon>Bacilli</taxon>
        <taxon>Bacillales</taxon>
        <taxon>Sporolactobacillaceae</taxon>
        <taxon>Pullulanibacillus</taxon>
    </lineage>
</organism>
<dbReference type="InterPro" id="IPR023753">
    <property type="entry name" value="FAD/NAD-binding_dom"/>
</dbReference>
<feature type="binding site" evidence="6">
    <location>
        <position position="38"/>
    </location>
    <ligand>
        <name>FAD</name>
        <dbReference type="ChEBI" id="CHEBI:57692"/>
    </ligand>
</feature>
<comment type="caution">
    <text evidence="6">Lacks conserved residue(s) required for the propagation of feature annotation.</text>
</comment>
<dbReference type="PRINTS" id="PR00469">
    <property type="entry name" value="PNDRDTASEII"/>
</dbReference>
<evidence type="ECO:0000256" key="2">
    <source>
        <dbReference type="ARBA" id="ARBA00022630"/>
    </source>
</evidence>
<dbReference type="SUPFAM" id="SSF51905">
    <property type="entry name" value="FAD/NAD(P)-binding domain"/>
    <property type="match status" value="1"/>
</dbReference>
<comment type="caution">
    <text evidence="8">The sequence shown here is derived from an EMBL/GenBank/DDBJ whole genome shotgun (WGS) entry which is preliminary data.</text>
</comment>
<feature type="binding site" evidence="6">
    <location>
        <position position="46"/>
    </location>
    <ligand>
        <name>FAD</name>
        <dbReference type="ChEBI" id="CHEBI:57692"/>
    </ligand>
</feature>
<evidence type="ECO:0000256" key="5">
    <source>
        <dbReference type="ARBA" id="ARBA00023002"/>
    </source>
</evidence>
<name>A0A8J2ZWX9_9BACL</name>
<evidence type="ECO:0000259" key="7">
    <source>
        <dbReference type="Pfam" id="PF07992"/>
    </source>
</evidence>
<dbReference type="Gene3D" id="3.50.50.60">
    <property type="entry name" value="FAD/NAD(P)-binding domain"/>
    <property type="match status" value="2"/>
</dbReference>
<evidence type="ECO:0000256" key="6">
    <source>
        <dbReference type="HAMAP-Rule" id="MF_01685"/>
    </source>
</evidence>
<reference evidence="8" key="1">
    <citation type="journal article" date="2014" name="Int. J. Syst. Evol. Microbiol.">
        <title>Complete genome sequence of Corynebacterium casei LMG S-19264T (=DSM 44701T), isolated from a smear-ripened cheese.</title>
        <authorList>
            <consortium name="US DOE Joint Genome Institute (JGI-PGF)"/>
            <person name="Walter F."/>
            <person name="Albersmeier A."/>
            <person name="Kalinowski J."/>
            <person name="Ruckert C."/>
        </authorList>
    </citation>
    <scope>NUCLEOTIDE SEQUENCE</scope>
    <source>
        <strain evidence="8">CGMCC 1.12777</strain>
    </source>
</reference>
<dbReference type="GO" id="GO:0004324">
    <property type="term" value="F:ferredoxin-NADP+ reductase activity"/>
    <property type="evidence" value="ECO:0007669"/>
    <property type="project" value="UniProtKB-UniRule"/>
</dbReference>
<dbReference type="PRINTS" id="PR00368">
    <property type="entry name" value="FADPNR"/>
</dbReference>
<evidence type="ECO:0000256" key="1">
    <source>
        <dbReference type="ARBA" id="ARBA00011738"/>
    </source>
</evidence>
<feature type="binding site" evidence="6">
    <location>
        <position position="290"/>
    </location>
    <ligand>
        <name>FAD</name>
        <dbReference type="ChEBI" id="CHEBI:57692"/>
    </ligand>
</feature>
<comment type="similarity">
    <text evidence="6">Belongs to the ferredoxin--NADP reductase type 2 family.</text>
</comment>
<feature type="binding site" evidence="6">
    <location>
        <position position="126"/>
    </location>
    <ligand>
        <name>FAD</name>
        <dbReference type="ChEBI" id="CHEBI:57692"/>
    </ligand>
</feature>
<dbReference type="Proteomes" id="UP000656813">
    <property type="component" value="Unassembled WGS sequence"/>
</dbReference>
<evidence type="ECO:0000313" key="9">
    <source>
        <dbReference type="Proteomes" id="UP000656813"/>
    </source>
</evidence>
<dbReference type="GO" id="GO:0050660">
    <property type="term" value="F:flavin adenine dinucleotide binding"/>
    <property type="evidence" value="ECO:0007669"/>
    <property type="project" value="UniProtKB-UniRule"/>
</dbReference>
<keyword evidence="2 6" id="KW-0285">Flavoprotein</keyword>